<feature type="compositionally biased region" description="Basic and acidic residues" evidence="19">
    <location>
        <begin position="527"/>
        <end position="537"/>
    </location>
</feature>
<evidence type="ECO:0000256" key="5">
    <source>
        <dbReference type="ARBA" id="ARBA00005458"/>
    </source>
</evidence>
<keyword evidence="10" id="KW-0548">Nucleotidyltransferase</keyword>
<accession>A0A167YYY6</accession>
<keyword evidence="14" id="KW-0496">Mitochondrion</keyword>
<sequence length="590" mass="65683">MRLATAAARALTAGAGASSSLRCCPRVARFSSCCHPQRLPHNSTRLPRRRLGSAAYYVPLQHGRRASTAPQNDASNKPRPEHDQASTLSSAPSEHRLPSSTEPLSSDTTSAATEDWEENPNFNIQTFAELPHSNFGVNQHMIINDEFKEALRQILWQFRAPIRYAFAYGSGVFPQSAPNGRVPTDAEIRAIHPKAPLSVQRAQDGTPKMIDFIFGVTFTQHWHSLNLNQHRDHYSALGALGSGAVSYVQDSWGAGVYFNPYVVVNGILIKYGVVNLDTLCADLSEWQTLYLAGRLHKPVKILRDEARVRLANQINLLSALRTALLLLPARFTEHELYHTIAAISYLGDPRMRLPAENPQKVVNIVDHNLTNFRRLYAPLIETLPNAAFDDPRCRAGRAGAWLDDADANLQLVQDMDPVKRANMVRRLPKAFRERLYFQYQKKFAIPRGEFERMMQASRDEDTPGGGFRRQQGGGFERRIVQEGAAELPTHVRHVIRQTINWPSTTQSLKGLLTSGIGRSRRYMGEKMSKWRAAKTERAAAAPRPDAPIVTELPPATPSEPTPSSSKNQPVRPASSSADSEEAKSDPEKKA</sequence>
<dbReference type="AlphaFoldDB" id="A0A167YYY6"/>
<gene>
    <name evidence="20" type="ORF">SPI_01441</name>
</gene>
<dbReference type="PANTHER" id="PTHR13619">
    <property type="entry name" value="PHOSPHATIDATE CYTIDYLYLTRANSFERASE, MITOCHONDRIAL"/>
    <property type="match status" value="1"/>
</dbReference>
<evidence type="ECO:0000256" key="6">
    <source>
        <dbReference type="ARBA" id="ARBA00012487"/>
    </source>
</evidence>
<evidence type="ECO:0000256" key="11">
    <source>
        <dbReference type="ARBA" id="ARBA00022792"/>
    </source>
</evidence>
<evidence type="ECO:0000256" key="2">
    <source>
        <dbReference type="ARBA" id="ARBA00004443"/>
    </source>
</evidence>
<dbReference type="EMBL" id="AZHD01000002">
    <property type="protein sequence ID" value="OAA66865.1"/>
    <property type="molecule type" value="Genomic_DNA"/>
</dbReference>
<evidence type="ECO:0000256" key="10">
    <source>
        <dbReference type="ARBA" id="ARBA00022695"/>
    </source>
</evidence>
<keyword evidence="11" id="KW-0999">Mitochondrion inner membrane</keyword>
<feature type="region of interest" description="Disordered" evidence="19">
    <location>
        <begin position="527"/>
        <end position="590"/>
    </location>
</feature>
<organism evidence="20 21">
    <name type="scientific">Niveomyces insectorum RCEF 264</name>
    <dbReference type="NCBI Taxonomy" id="1081102"/>
    <lineage>
        <taxon>Eukaryota</taxon>
        <taxon>Fungi</taxon>
        <taxon>Dikarya</taxon>
        <taxon>Ascomycota</taxon>
        <taxon>Pezizomycotina</taxon>
        <taxon>Sordariomycetes</taxon>
        <taxon>Hypocreomycetidae</taxon>
        <taxon>Hypocreales</taxon>
        <taxon>Cordycipitaceae</taxon>
        <taxon>Niveomyces</taxon>
    </lineage>
</organism>
<feature type="compositionally biased region" description="Low complexity" evidence="19">
    <location>
        <begin position="538"/>
        <end position="547"/>
    </location>
</feature>
<keyword evidence="9" id="KW-0808">Transferase</keyword>
<evidence type="ECO:0000313" key="20">
    <source>
        <dbReference type="EMBL" id="OAA66865.1"/>
    </source>
</evidence>
<dbReference type="GO" id="GO:0016024">
    <property type="term" value="P:CDP-diacylglycerol biosynthetic process"/>
    <property type="evidence" value="ECO:0007669"/>
    <property type="project" value="UniProtKB-UniPathway"/>
</dbReference>
<dbReference type="GO" id="GO:0032049">
    <property type="term" value="P:cardiolipin biosynthetic process"/>
    <property type="evidence" value="ECO:0007669"/>
    <property type="project" value="InterPro"/>
</dbReference>
<reference evidence="20 21" key="1">
    <citation type="journal article" date="2016" name="Genome Biol. Evol.">
        <title>Divergent and convergent evolution of fungal pathogenicity.</title>
        <authorList>
            <person name="Shang Y."/>
            <person name="Xiao G."/>
            <person name="Zheng P."/>
            <person name="Cen K."/>
            <person name="Zhan S."/>
            <person name="Wang C."/>
        </authorList>
    </citation>
    <scope>NUCLEOTIDE SEQUENCE [LARGE SCALE GENOMIC DNA]</scope>
    <source>
        <strain evidence="20 21">RCEF 264</strain>
    </source>
</reference>
<evidence type="ECO:0000256" key="9">
    <source>
        <dbReference type="ARBA" id="ARBA00022679"/>
    </source>
</evidence>
<dbReference type="GO" id="GO:0005743">
    <property type="term" value="C:mitochondrial inner membrane"/>
    <property type="evidence" value="ECO:0007669"/>
    <property type="project" value="UniProtKB-SubCell"/>
</dbReference>
<evidence type="ECO:0000256" key="1">
    <source>
        <dbReference type="ARBA" id="ARBA00001946"/>
    </source>
</evidence>
<name>A0A167YYY6_9HYPO</name>
<comment type="similarity">
    <text evidence="5">Belongs to the TAM41 family.</text>
</comment>
<keyword evidence="17" id="KW-1208">Phospholipid metabolism</keyword>
<evidence type="ECO:0000256" key="7">
    <source>
        <dbReference type="ARBA" id="ARBA00018337"/>
    </source>
</evidence>
<proteinExistence type="inferred from homology"/>
<dbReference type="STRING" id="1081102.A0A167YYY6"/>
<evidence type="ECO:0000256" key="4">
    <source>
        <dbReference type="ARBA" id="ARBA00005189"/>
    </source>
</evidence>
<evidence type="ECO:0000256" key="12">
    <source>
        <dbReference type="ARBA" id="ARBA00022842"/>
    </source>
</evidence>
<dbReference type="Pfam" id="PF09139">
    <property type="entry name" value="Tam41_Mmp37"/>
    <property type="match status" value="1"/>
</dbReference>
<comment type="cofactor">
    <cofactor evidence="1">
        <name>Mg(2+)</name>
        <dbReference type="ChEBI" id="CHEBI:18420"/>
    </cofactor>
</comment>
<evidence type="ECO:0000256" key="3">
    <source>
        <dbReference type="ARBA" id="ARBA00005119"/>
    </source>
</evidence>
<dbReference type="InterPro" id="IPR015222">
    <property type="entry name" value="Tam41"/>
</dbReference>
<feature type="compositionally biased region" description="Basic and acidic residues" evidence="19">
    <location>
        <begin position="580"/>
        <end position="590"/>
    </location>
</feature>
<keyword evidence="8" id="KW-0444">Lipid biosynthesis</keyword>
<dbReference type="OrthoDB" id="341477at2759"/>
<keyword evidence="21" id="KW-1185">Reference proteome</keyword>
<keyword evidence="12" id="KW-0460">Magnesium</keyword>
<comment type="subcellular location">
    <subcellularLocation>
        <location evidence="2">Mitochondrion inner membrane</location>
        <topology evidence="2">Peripheral membrane protein</topology>
        <orientation evidence="2">Matrix side</orientation>
    </subcellularLocation>
</comment>
<comment type="caution">
    <text evidence="20">The sequence shown here is derived from an EMBL/GenBank/DDBJ whole genome shotgun (WGS) entry which is preliminary data.</text>
</comment>
<evidence type="ECO:0000256" key="16">
    <source>
        <dbReference type="ARBA" id="ARBA00023209"/>
    </source>
</evidence>
<evidence type="ECO:0000313" key="21">
    <source>
        <dbReference type="Proteomes" id="UP000076874"/>
    </source>
</evidence>
<evidence type="ECO:0000256" key="17">
    <source>
        <dbReference type="ARBA" id="ARBA00023264"/>
    </source>
</evidence>
<evidence type="ECO:0000256" key="14">
    <source>
        <dbReference type="ARBA" id="ARBA00023128"/>
    </source>
</evidence>
<evidence type="ECO:0000256" key="18">
    <source>
        <dbReference type="ARBA" id="ARBA00029893"/>
    </source>
</evidence>
<dbReference type="PANTHER" id="PTHR13619:SF0">
    <property type="entry name" value="PHOSPHATIDATE CYTIDYLYLTRANSFERASE, MITOCHONDRIAL"/>
    <property type="match status" value="1"/>
</dbReference>
<evidence type="ECO:0000256" key="15">
    <source>
        <dbReference type="ARBA" id="ARBA00023136"/>
    </source>
</evidence>
<evidence type="ECO:0000256" key="8">
    <source>
        <dbReference type="ARBA" id="ARBA00022516"/>
    </source>
</evidence>
<feature type="region of interest" description="Disordered" evidence="19">
    <location>
        <begin position="60"/>
        <end position="114"/>
    </location>
</feature>
<comment type="pathway">
    <text evidence="4">Lipid metabolism.</text>
</comment>
<keyword evidence="13" id="KW-0443">Lipid metabolism</keyword>
<evidence type="ECO:0000256" key="13">
    <source>
        <dbReference type="ARBA" id="ARBA00023098"/>
    </source>
</evidence>
<dbReference type="UniPathway" id="UPA00557">
    <property type="reaction ID" value="UER00614"/>
</dbReference>
<dbReference type="Proteomes" id="UP000076874">
    <property type="component" value="Unassembled WGS sequence"/>
</dbReference>
<keyword evidence="15" id="KW-0472">Membrane</keyword>
<dbReference type="EC" id="2.7.7.41" evidence="6"/>
<comment type="pathway">
    <text evidence="3">Phospholipid metabolism; CDP-diacylglycerol biosynthesis; CDP-diacylglycerol from sn-glycerol 3-phosphate: step 3/3.</text>
</comment>
<evidence type="ECO:0000256" key="19">
    <source>
        <dbReference type="SAM" id="MobiDB-lite"/>
    </source>
</evidence>
<keyword evidence="16" id="KW-0594">Phospholipid biosynthesis</keyword>
<feature type="compositionally biased region" description="Polar residues" evidence="19">
    <location>
        <begin position="85"/>
        <end position="112"/>
    </location>
</feature>
<protein>
    <recommendedName>
        <fullName evidence="7">Phosphatidate cytidylyltransferase, mitochondrial</fullName>
        <ecNumber evidence="6">2.7.7.41</ecNumber>
    </recommendedName>
    <alternativeName>
        <fullName evidence="18">CDP-diacylglycerol synthase</fullName>
    </alternativeName>
</protein>
<dbReference type="GO" id="GO:0004605">
    <property type="term" value="F:phosphatidate cytidylyltransferase activity"/>
    <property type="evidence" value="ECO:0007669"/>
    <property type="project" value="UniProtKB-EC"/>
</dbReference>